<protein>
    <submittedName>
        <fullName evidence="1">ATP-binding sugar transporter Gifsy-2</fullName>
    </submittedName>
</protein>
<keyword evidence="1" id="KW-0067">ATP-binding</keyword>
<dbReference type="OrthoDB" id="9802430at2"/>
<proteinExistence type="predicted"/>
<keyword evidence="1" id="KW-0762">Sugar transport</keyword>
<reference evidence="1 2" key="1">
    <citation type="submission" date="2018-05" db="EMBL/GenBank/DDBJ databases">
        <title>Genomic Encyclopedia of Type Strains, Phase IV (KMG-IV): sequencing the most valuable type-strain genomes for metagenomic binning, comparative biology and taxonomic classification.</title>
        <authorList>
            <person name="Goeker M."/>
        </authorList>
    </citation>
    <scope>NUCLEOTIDE SEQUENCE [LARGE SCALE GENOMIC DNA]</scope>
    <source>
        <strain evidence="1 2">DSM 18773</strain>
    </source>
</reference>
<accession>A0A316DCZ5</accession>
<dbReference type="EMBL" id="QGGL01000002">
    <property type="protein sequence ID" value="PWK16067.1"/>
    <property type="molecule type" value="Genomic_DNA"/>
</dbReference>
<dbReference type="GO" id="GO:0005524">
    <property type="term" value="F:ATP binding"/>
    <property type="evidence" value="ECO:0007669"/>
    <property type="project" value="UniProtKB-KW"/>
</dbReference>
<keyword evidence="2" id="KW-1185">Reference proteome</keyword>
<evidence type="ECO:0000313" key="1">
    <source>
        <dbReference type="EMBL" id="PWK16067.1"/>
    </source>
</evidence>
<name>A0A316DCZ5_9BACL</name>
<dbReference type="Proteomes" id="UP000245634">
    <property type="component" value="Unassembled WGS sequence"/>
</dbReference>
<keyword evidence="1" id="KW-0547">Nucleotide-binding</keyword>
<sequence>MSFKDSLNADIRAVFLNPDEFAEIHLINGKETPCIIDFSASGTDFEGTYVKRLTLYVEPSKLDKKPIVDGRLRIGDKHYTVISVSETSGLLDIGLEANES</sequence>
<dbReference type="RefSeq" id="WP_109686494.1">
    <property type="nucleotide sequence ID" value="NZ_QGGL01000002.1"/>
</dbReference>
<organism evidence="1 2">
    <name type="scientific">Tumebacillus permanentifrigoris</name>
    <dbReference type="NCBI Taxonomy" id="378543"/>
    <lineage>
        <taxon>Bacteria</taxon>
        <taxon>Bacillati</taxon>
        <taxon>Bacillota</taxon>
        <taxon>Bacilli</taxon>
        <taxon>Bacillales</taxon>
        <taxon>Alicyclobacillaceae</taxon>
        <taxon>Tumebacillus</taxon>
    </lineage>
</organism>
<evidence type="ECO:0000313" key="2">
    <source>
        <dbReference type="Proteomes" id="UP000245634"/>
    </source>
</evidence>
<gene>
    <name evidence="1" type="ORF">C7459_102314</name>
</gene>
<keyword evidence="1" id="KW-0813">Transport</keyword>
<dbReference type="AlphaFoldDB" id="A0A316DCZ5"/>
<comment type="caution">
    <text evidence="1">The sequence shown here is derived from an EMBL/GenBank/DDBJ whole genome shotgun (WGS) entry which is preliminary data.</text>
</comment>